<sequence length="56" mass="6595">MNNQRLVILLLLIAYIFSPTLFTWIVNPEGAWYRPYIMWVLVIVIAYAVQARKKPS</sequence>
<accession>A0A9X2I1Y6</accession>
<evidence type="ECO:0000256" key="1">
    <source>
        <dbReference type="SAM" id="Phobius"/>
    </source>
</evidence>
<feature type="transmembrane region" description="Helical" evidence="1">
    <location>
        <begin position="32"/>
        <end position="49"/>
    </location>
</feature>
<keyword evidence="1" id="KW-0812">Transmembrane</keyword>
<protein>
    <submittedName>
        <fullName evidence="2">Uncharacterized protein</fullName>
    </submittedName>
</protein>
<reference evidence="2" key="2">
    <citation type="submission" date="2023-01" db="EMBL/GenBank/DDBJ databases">
        <title>Gilvimarinus xylanilyticus HB14 isolated from Caulerpa lentillifera aquaculture base in Hainan, China.</title>
        <authorList>
            <person name="Zhang Y.-J."/>
        </authorList>
    </citation>
    <scope>NUCLEOTIDE SEQUENCE</scope>
    <source>
        <strain evidence="2">HB14</strain>
    </source>
</reference>
<proteinExistence type="predicted"/>
<dbReference type="AlphaFoldDB" id="A0A9X2I1Y6"/>
<gene>
    <name evidence="2" type="ORF">M6D89_08040</name>
</gene>
<keyword evidence="3" id="KW-1185">Reference proteome</keyword>
<comment type="caution">
    <text evidence="2">The sequence shown here is derived from an EMBL/GenBank/DDBJ whole genome shotgun (WGS) entry which is preliminary data.</text>
</comment>
<dbReference type="EMBL" id="JAMFTH010000001">
    <property type="protein sequence ID" value="MCP8899243.1"/>
    <property type="molecule type" value="Genomic_DNA"/>
</dbReference>
<keyword evidence="1" id="KW-1133">Transmembrane helix</keyword>
<dbReference type="RefSeq" id="WP_253967497.1">
    <property type="nucleotide sequence ID" value="NZ_JAMFTH010000001.1"/>
</dbReference>
<reference evidence="2" key="1">
    <citation type="submission" date="2022-05" db="EMBL/GenBank/DDBJ databases">
        <authorList>
            <person name="Sun H.-N."/>
        </authorList>
    </citation>
    <scope>NUCLEOTIDE SEQUENCE</scope>
    <source>
        <strain evidence="2">HB14</strain>
    </source>
</reference>
<evidence type="ECO:0000313" key="3">
    <source>
        <dbReference type="Proteomes" id="UP001139319"/>
    </source>
</evidence>
<keyword evidence="1" id="KW-0472">Membrane</keyword>
<organism evidence="2 3">
    <name type="scientific">Gilvimarinus xylanilyticus</name>
    <dbReference type="NCBI Taxonomy" id="2944139"/>
    <lineage>
        <taxon>Bacteria</taxon>
        <taxon>Pseudomonadati</taxon>
        <taxon>Pseudomonadota</taxon>
        <taxon>Gammaproteobacteria</taxon>
        <taxon>Cellvibrionales</taxon>
        <taxon>Cellvibrionaceae</taxon>
        <taxon>Gilvimarinus</taxon>
    </lineage>
</organism>
<evidence type="ECO:0000313" key="2">
    <source>
        <dbReference type="EMBL" id="MCP8899243.1"/>
    </source>
</evidence>
<dbReference type="Proteomes" id="UP001139319">
    <property type="component" value="Unassembled WGS sequence"/>
</dbReference>
<feature type="transmembrane region" description="Helical" evidence="1">
    <location>
        <begin position="7"/>
        <end position="26"/>
    </location>
</feature>
<name>A0A9X2I1Y6_9GAMM</name>